<dbReference type="OrthoDB" id="9813771at2"/>
<accession>A0A126T2H1</accession>
<feature type="domain" description="Impact N-terminal" evidence="2">
    <location>
        <begin position="15"/>
        <end position="121"/>
    </location>
</feature>
<sequence>MRVVVKTCEVEEIIKKSRFIGIISPCQTEREALLLLRDLHQRYPDASHIVYAYRIQSPDGLICRFHDAGEPSGTAGKPIFQHLEGKQLINLVVAVVRYFGGVKLGAGGLTRAYGNVAKQVIEAAEIVDYIEFVELTLNLDYHRLQALEYQLKKLDGNIIGQDFSDSVRLTVKLPKSNLPALNAFLD</sequence>
<dbReference type="RefSeq" id="WP_036272911.1">
    <property type="nucleotide sequence ID" value="NZ_CP014476.1"/>
</dbReference>
<dbReference type="STRING" id="1538553.JT25_007145"/>
<evidence type="ECO:0000259" key="2">
    <source>
        <dbReference type="Pfam" id="PF01205"/>
    </source>
</evidence>
<dbReference type="PANTHER" id="PTHR16301">
    <property type="entry name" value="IMPACT-RELATED"/>
    <property type="match status" value="1"/>
</dbReference>
<dbReference type="EMBL" id="CP014476">
    <property type="protein sequence ID" value="AMK76269.1"/>
    <property type="molecule type" value="Genomic_DNA"/>
</dbReference>
<dbReference type="GO" id="GO:0043168">
    <property type="term" value="F:anion binding"/>
    <property type="evidence" value="ECO:0007669"/>
    <property type="project" value="UniProtKB-ARBA"/>
</dbReference>
<reference evidence="4 5" key="1">
    <citation type="journal article" date="2015" name="Environ. Microbiol.">
        <title>Methane oxidation coupled to nitrate reduction under hypoxia by the Gammaproteobacterium Methylomonas denitrificans, sp. nov. type strain FJG1.</title>
        <authorList>
            <person name="Kits K.D."/>
            <person name="Klotz M.G."/>
            <person name="Stein L.Y."/>
        </authorList>
    </citation>
    <scope>NUCLEOTIDE SEQUENCE [LARGE SCALE GENOMIC DNA]</scope>
    <source>
        <strain evidence="4 5">FJG1</strain>
    </source>
</reference>
<dbReference type="SUPFAM" id="SSF54211">
    <property type="entry name" value="Ribosomal protein S5 domain 2-like"/>
    <property type="match status" value="1"/>
</dbReference>
<evidence type="ECO:0008006" key="6">
    <source>
        <dbReference type="Google" id="ProtNLM"/>
    </source>
</evidence>
<dbReference type="PANTHER" id="PTHR16301:SF20">
    <property type="entry name" value="IMPACT FAMILY MEMBER YIGZ"/>
    <property type="match status" value="1"/>
</dbReference>
<dbReference type="KEGG" id="mdn:JT25_007145"/>
<evidence type="ECO:0000313" key="5">
    <source>
        <dbReference type="Proteomes" id="UP000030512"/>
    </source>
</evidence>
<gene>
    <name evidence="4" type="ORF">JT25_007145</name>
</gene>
<dbReference type="GO" id="GO:0017111">
    <property type="term" value="F:ribonucleoside triphosphate phosphatase activity"/>
    <property type="evidence" value="ECO:0007669"/>
    <property type="project" value="UniProtKB-ARBA"/>
</dbReference>
<dbReference type="NCBIfam" id="TIGR00257">
    <property type="entry name" value="IMPACT_YIGZ"/>
    <property type="match status" value="1"/>
</dbReference>
<dbReference type="Proteomes" id="UP000030512">
    <property type="component" value="Chromosome"/>
</dbReference>
<evidence type="ECO:0000313" key="4">
    <source>
        <dbReference type="EMBL" id="AMK76269.1"/>
    </source>
</evidence>
<dbReference type="Pfam" id="PF09186">
    <property type="entry name" value="DUF1949"/>
    <property type="match status" value="1"/>
</dbReference>
<feature type="domain" description="UPF0029" evidence="3">
    <location>
        <begin position="137"/>
        <end position="185"/>
    </location>
</feature>
<dbReference type="InterPro" id="IPR001498">
    <property type="entry name" value="Impact_N"/>
</dbReference>
<dbReference type="GO" id="GO:0005737">
    <property type="term" value="C:cytoplasm"/>
    <property type="evidence" value="ECO:0007669"/>
    <property type="project" value="TreeGrafter"/>
</dbReference>
<dbReference type="InterPro" id="IPR020568">
    <property type="entry name" value="Ribosomal_Su5_D2-typ_SF"/>
</dbReference>
<dbReference type="GO" id="GO:0032561">
    <property type="term" value="F:guanyl ribonucleotide binding"/>
    <property type="evidence" value="ECO:0007669"/>
    <property type="project" value="UniProtKB-ARBA"/>
</dbReference>
<comment type="similarity">
    <text evidence="1">Belongs to the IMPACT family.</text>
</comment>
<dbReference type="InterPro" id="IPR015796">
    <property type="entry name" value="Impact_YigZ-like"/>
</dbReference>
<name>A0A126T2H1_9GAMM</name>
<dbReference type="Gene3D" id="3.30.70.240">
    <property type="match status" value="1"/>
</dbReference>
<evidence type="ECO:0000256" key="1">
    <source>
        <dbReference type="ARBA" id="ARBA00007665"/>
    </source>
</evidence>
<dbReference type="Pfam" id="PF01205">
    <property type="entry name" value="Impact_N"/>
    <property type="match status" value="1"/>
</dbReference>
<protein>
    <recommendedName>
        <fullName evidence="6">YigZ family protein</fullName>
    </recommendedName>
</protein>
<organism evidence="4 5">
    <name type="scientific">Methylomonas denitrificans</name>
    <dbReference type="NCBI Taxonomy" id="1538553"/>
    <lineage>
        <taxon>Bacteria</taxon>
        <taxon>Pseudomonadati</taxon>
        <taxon>Pseudomonadota</taxon>
        <taxon>Gammaproteobacteria</taxon>
        <taxon>Methylococcales</taxon>
        <taxon>Methylococcaceae</taxon>
        <taxon>Methylomonas</taxon>
    </lineage>
</organism>
<dbReference type="Gene3D" id="3.30.230.30">
    <property type="entry name" value="Impact, N-terminal domain"/>
    <property type="match status" value="1"/>
</dbReference>
<proteinExistence type="inferred from homology"/>
<keyword evidence="5" id="KW-1185">Reference proteome</keyword>
<dbReference type="SUPFAM" id="SSF54980">
    <property type="entry name" value="EF-G C-terminal domain-like"/>
    <property type="match status" value="1"/>
</dbReference>
<dbReference type="InterPro" id="IPR036956">
    <property type="entry name" value="Impact_N_sf"/>
</dbReference>
<dbReference type="InterPro" id="IPR023582">
    <property type="entry name" value="Impact"/>
</dbReference>
<dbReference type="InterPro" id="IPR035647">
    <property type="entry name" value="EFG_III/V"/>
</dbReference>
<dbReference type="InterPro" id="IPR015269">
    <property type="entry name" value="UPF0029_Impact_C"/>
</dbReference>
<evidence type="ECO:0000259" key="3">
    <source>
        <dbReference type="Pfam" id="PF09186"/>
    </source>
</evidence>
<dbReference type="GO" id="GO:0006446">
    <property type="term" value="P:regulation of translational initiation"/>
    <property type="evidence" value="ECO:0007669"/>
    <property type="project" value="TreeGrafter"/>
</dbReference>
<dbReference type="AlphaFoldDB" id="A0A126T2H1"/>